<gene>
    <name evidence="1" type="ordered locus">Taci_0998</name>
</gene>
<dbReference type="Proteomes" id="UP000002030">
    <property type="component" value="Chromosome"/>
</dbReference>
<protein>
    <submittedName>
        <fullName evidence="1">Uncharacterized protein</fullName>
    </submittedName>
</protein>
<dbReference type="STRING" id="525903.Taci_0998"/>
<dbReference type="AlphaFoldDB" id="D1B5D9"/>
<evidence type="ECO:0000313" key="2">
    <source>
        <dbReference type="Proteomes" id="UP000002030"/>
    </source>
</evidence>
<reference evidence="1 2" key="1">
    <citation type="journal article" date="2009" name="Stand. Genomic Sci.">
        <title>Complete genome sequence of Thermanaerovibrio acidaminovorans type strain (Su883).</title>
        <authorList>
            <person name="Chovatia M."/>
            <person name="Sikorski J."/>
            <person name="Schroder M."/>
            <person name="Lapidus A."/>
            <person name="Nolan M."/>
            <person name="Tice H."/>
            <person name="Glavina Del Rio T."/>
            <person name="Copeland A."/>
            <person name="Cheng J.F."/>
            <person name="Lucas S."/>
            <person name="Chen F."/>
            <person name="Bruce D."/>
            <person name="Goodwin L."/>
            <person name="Pitluck S."/>
            <person name="Ivanova N."/>
            <person name="Mavromatis K."/>
            <person name="Ovchinnikova G."/>
            <person name="Pati A."/>
            <person name="Chen A."/>
            <person name="Palaniappan K."/>
            <person name="Land M."/>
            <person name="Hauser L."/>
            <person name="Chang Y.J."/>
            <person name="Jeffries C.D."/>
            <person name="Chain P."/>
            <person name="Saunders E."/>
            <person name="Detter J.C."/>
            <person name="Brettin T."/>
            <person name="Rohde M."/>
            <person name="Goker M."/>
            <person name="Spring S."/>
            <person name="Bristow J."/>
            <person name="Markowitz V."/>
            <person name="Hugenholtz P."/>
            <person name="Kyrpides N.C."/>
            <person name="Klenk H.P."/>
            <person name="Eisen J.A."/>
        </authorList>
    </citation>
    <scope>NUCLEOTIDE SEQUENCE [LARGE SCALE GENOMIC DNA]</scope>
    <source>
        <strain evidence="2">ATCC 49978 / DSM 6589 / Su883</strain>
    </source>
</reference>
<dbReference type="EMBL" id="CP001818">
    <property type="protein sequence ID" value="ACZ19230.1"/>
    <property type="molecule type" value="Genomic_DNA"/>
</dbReference>
<keyword evidence="2" id="KW-1185">Reference proteome</keyword>
<dbReference type="HOGENOM" id="CLU_2950012_0_0_0"/>
<sequence length="59" mass="6916">MRVFHVPEDFEDVYKDGILMLPDLELDVFGEDALESLPEDDFVMGLDDWWSDFTSDMNL</sequence>
<accession>D1B5D9</accession>
<proteinExistence type="predicted"/>
<dbReference type="RefSeq" id="WP_012869745.1">
    <property type="nucleotide sequence ID" value="NC_013522.1"/>
</dbReference>
<organism evidence="1 2">
    <name type="scientific">Thermanaerovibrio acidaminovorans (strain ATCC 49978 / DSM 6589 / Su883)</name>
    <name type="common">Selenomonas acidaminovorans</name>
    <dbReference type="NCBI Taxonomy" id="525903"/>
    <lineage>
        <taxon>Bacteria</taxon>
        <taxon>Thermotogati</taxon>
        <taxon>Synergistota</taxon>
        <taxon>Synergistia</taxon>
        <taxon>Synergistales</taxon>
        <taxon>Synergistaceae</taxon>
        <taxon>Thermanaerovibrio</taxon>
    </lineage>
</organism>
<name>D1B5D9_THEAS</name>
<evidence type="ECO:0000313" key="1">
    <source>
        <dbReference type="EMBL" id="ACZ19230.1"/>
    </source>
</evidence>
<dbReference type="eggNOG" id="ENOG502ZWU7">
    <property type="taxonomic scope" value="Bacteria"/>
</dbReference>
<dbReference type="KEGG" id="tai:Taci_0998"/>
<dbReference type="EnsemblBacteria" id="ACZ19230">
    <property type="protein sequence ID" value="ACZ19230"/>
    <property type="gene ID" value="Taci_0998"/>
</dbReference>
<dbReference type="OrthoDB" id="9973124at2"/>